<evidence type="ECO:0000313" key="3">
    <source>
        <dbReference type="EMBL" id="RWA04757.1"/>
    </source>
</evidence>
<feature type="transmembrane region" description="Helical" evidence="2">
    <location>
        <begin position="73"/>
        <end position="98"/>
    </location>
</feature>
<dbReference type="AlphaFoldDB" id="A0A439CRI6"/>
<sequence>MVLMSEYPGLEITEEQYERNRPPGLEVSAHQQERWQNGTPQSQAQRSSVTKLTPFPSSKTEKQTRKERKRAPIIIFAFILAAIIVSGAAVGGGLGASLSNCQNDLSRYQSATPAPSQQSLLSACPSSTTIQSTPGITNSRDTTTSPTSFSTTSGGLLVDYTVAPSTEIWDLAVDCAALSSTFQTSQYGDKFSVYCRRDWGYGSRKDAADNEVIVGDVMNVIAYSMADCLQACSVYTAVSRTAGIDSSCSSVVWLNDMAHYNHFHGNCLLKNTTVSFGSGDSACGWCFSANKVP</sequence>
<organism evidence="3 4">
    <name type="scientific">Xylaria grammica</name>
    <dbReference type="NCBI Taxonomy" id="363999"/>
    <lineage>
        <taxon>Eukaryota</taxon>
        <taxon>Fungi</taxon>
        <taxon>Dikarya</taxon>
        <taxon>Ascomycota</taxon>
        <taxon>Pezizomycotina</taxon>
        <taxon>Sordariomycetes</taxon>
        <taxon>Xylariomycetidae</taxon>
        <taxon>Xylariales</taxon>
        <taxon>Xylariaceae</taxon>
        <taxon>Xylaria</taxon>
    </lineage>
</organism>
<feature type="compositionally biased region" description="Low complexity" evidence="1">
    <location>
        <begin position="142"/>
        <end position="151"/>
    </location>
</feature>
<name>A0A439CRI6_9PEZI</name>
<feature type="compositionally biased region" description="Polar residues" evidence="1">
    <location>
        <begin position="108"/>
        <end position="141"/>
    </location>
</feature>
<evidence type="ECO:0000256" key="2">
    <source>
        <dbReference type="SAM" id="Phobius"/>
    </source>
</evidence>
<feature type="region of interest" description="Disordered" evidence="1">
    <location>
        <begin position="108"/>
        <end position="151"/>
    </location>
</feature>
<reference evidence="3 4" key="1">
    <citation type="submission" date="2018-12" db="EMBL/GenBank/DDBJ databases">
        <title>Draft genome sequence of Xylaria grammica IHI A82.</title>
        <authorList>
            <person name="Buettner E."/>
            <person name="Kellner H."/>
        </authorList>
    </citation>
    <scope>NUCLEOTIDE SEQUENCE [LARGE SCALE GENOMIC DNA]</scope>
    <source>
        <strain evidence="3 4">IHI A82</strain>
    </source>
</reference>
<keyword evidence="2" id="KW-0472">Membrane</keyword>
<evidence type="ECO:0008006" key="5">
    <source>
        <dbReference type="Google" id="ProtNLM"/>
    </source>
</evidence>
<keyword evidence="2" id="KW-1133">Transmembrane helix</keyword>
<accession>A0A439CRI6</accession>
<gene>
    <name evidence="3" type="ORF">EKO27_g10345</name>
</gene>
<keyword evidence="4" id="KW-1185">Reference proteome</keyword>
<feature type="region of interest" description="Disordered" evidence="1">
    <location>
        <begin position="1"/>
        <end position="66"/>
    </location>
</feature>
<dbReference type="EMBL" id="RYZI01000522">
    <property type="protein sequence ID" value="RWA04757.1"/>
    <property type="molecule type" value="Genomic_DNA"/>
</dbReference>
<dbReference type="Proteomes" id="UP000286045">
    <property type="component" value="Unassembled WGS sequence"/>
</dbReference>
<evidence type="ECO:0000256" key="1">
    <source>
        <dbReference type="SAM" id="MobiDB-lite"/>
    </source>
</evidence>
<dbReference type="STRING" id="363999.A0A439CRI6"/>
<protein>
    <recommendedName>
        <fullName evidence="5">Apple domain-containing protein</fullName>
    </recommendedName>
</protein>
<evidence type="ECO:0000313" key="4">
    <source>
        <dbReference type="Proteomes" id="UP000286045"/>
    </source>
</evidence>
<keyword evidence="2" id="KW-0812">Transmembrane</keyword>
<feature type="compositionally biased region" description="Polar residues" evidence="1">
    <location>
        <begin position="34"/>
        <end position="58"/>
    </location>
</feature>
<proteinExistence type="predicted"/>
<comment type="caution">
    <text evidence="3">The sequence shown here is derived from an EMBL/GenBank/DDBJ whole genome shotgun (WGS) entry which is preliminary data.</text>
</comment>